<gene>
    <name evidence="2" type="ORF">SAMN04488117_101627</name>
</gene>
<protein>
    <recommendedName>
        <fullName evidence="4">DUF3035 domain-containing protein</fullName>
    </recommendedName>
</protein>
<name>A0A1G7GM54_9RHOB</name>
<dbReference type="AlphaFoldDB" id="A0A1G7GM54"/>
<sequence length="110" mass="11338">MLRHRPFRCFYLALPLTAALAGLSGCADRPDLSGRVAPVDTTLPWPNLLSAPMISATTPADEAGTEAATALAGRAAALAARGRTLSKTPVLTQAERARLMAALARASAPS</sequence>
<organism evidence="2 3">
    <name type="scientific">Celeribacter baekdonensis</name>
    <dbReference type="NCBI Taxonomy" id="875171"/>
    <lineage>
        <taxon>Bacteria</taxon>
        <taxon>Pseudomonadati</taxon>
        <taxon>Pseudomonadota</taxon>
        <taxon>Alphaproteobacteria</taxon>
        <taxon>Rhodobacterales</taxon>
        <taxon>Roseobacteraceae</taxon>
        <taxon>Celeribacter</taxon>
    </lineage>
</organism>
<keyword evidence="1" id="KW-0732">Signal</keyword>
<proteinExistence type="predicted"/>
<feature type="signal peptide" evidence="1">
    <location>
        <begin position="1"/>
        <end position="27"/>
    </location>
</feature>
<dbReference type="Proteomes" id="UP000182284">
    <property type="component" value="Unassembled WGS sequence"/>
</dbReference>
<dbReference type="EMBL" id="FNBL01000001">
    <property type="protein sequence ID" value="SDE89202.1"/>
    <property type="molecule type" value="Genomic_DNA"/>
</dbReference>
<reference evidence="2 3" key="1">
    <citation type="submission" date="2016-10" db="EMBL/GenBank/DDBJ databases">
        <authorList>
            <person name="de Groot N.N."/>
        </authorList>
    </citation>
    <scope>NUCLEOTIDE SEQUENCE [LARGE SCALE GENOMIC DNA]</scope>
    <source>
        <strain evidence="2 3">DSM 27375</strain>
    </source>
</reference>
<dbReference type="RefSeq" id="WP_074640915.1">
    <property type="nucleotide sequence ID" value="NZ_FNBL01000001.1"/>
</dbReference>
<dbReference type="OrthoDB" id="7871283at2"/>
<dbReference type="PROSITE" id="PS51257">
    <property type="entry name" value="PROKAR_LIPOPROTEIN"/>
    <property type="match status" value="1"/>
</dbReference>
<evidence type="ECO:0000313" key="2">
    <source>
        <dbReference type="EMBL" id="SDE89202.1"/>
    </source>
</evidence>
<evidence type="ECO:0000256" key="1">
    <source>
        <dbReference type="SAM" id="SignalP"/>
    </source>
</evidence>
<evidence type="ECO:0000313" key="3">
    <source>
        <dbReference type="Proteomes" id="UP000182284"/>
    </source>
</evidence>
<evidence type="ECO:0008006" key="4">
    <source>
        <dbReference type="Google" id="ProtNLM"/>
    </source>
</evidence>
<accession>A0A1G7GM54</accession>
<feature type="chain" id="PRO_5010380721" description="DUF3035 domain-containing protein" evidence="1">
    <location>
        <begin position="28"/>
        <end position="110"/>
    </location>
</feature>